<dbReference type="Pfam" id="PF06634">
    <property type="entry name" value="DUF1156"/>
    <property type="match status" value="1"/>
</dbReference>
<dbReference type="InterPro" id="IPR009537">
    <property type="entry name" value="DUF1156"/>
</dbReference>
<dbReference type="GO" id="GO:0032259">
    <property type="term" value="P:methylation"/>
    <property type="evidence" value="ECO:0007669"/>
    <property type="project" value="UniProtKB-KW"/>
</dbReference>
<comment type="caution">
    <text evidence="2">The sequence shown here is derived from an EMBL/GenBank/DDBJ whole genome shotgun (WGS) entry which is preliminary data.</text>
</comment>
<protein>
    <submittedName>
        <fullName evidence="2">Putative DNA methylase</fullName>
    </submittedName>
</protein>
<evidence type="ECO:0000313" key="3">
    <source>
        <dbReference type="Proteomes" id="UP000223071"/>
    </source>
</evidence>
<dbReference type="InterPro" id="IPR049953">
    <property type="entry name" value="Antiphage_assoc"/>
</dbReference>
<dbReference type="GO" id="GO:0008168">
    <property type="term" value="F:methyltransferase activity"/>
    <property type="evidence" value="ECO:0007669"/>
    <property type="project" value="UniProtKB-KW"/>
</dbReference>
<gene>
    <name evidence="2" type="ORF">A9A59_2582</name>
</gene>
<proteinExistence type="predicted"/>
<dbReference type="NCBIfam" id="NF042963">
    <property type="entry name" value="DUF1156_antiphage"/>
    <property type="match status" value="1"/>
</dbReference>
<keyword evidence="3" id="KW-1185">Reference proteome</keyword>
<dbReference type="Gene3D" id="3.40.50.150">
    <property type="entry name" value="Vaccinia Virus protein VP39"/>
    <property type="match status" value="1"/>
</dbReference>
<name>A0A2A9HH13_TEPT2</name>
<reference evidence="2 3" key="1">
    <citation type="submission" date="2017-09" db="EMBL/GenBank/DDBJ databases">
        <title>Sequencing the genomes of two abundant thermophiles in Great Basin hot springs: Thermocrinis jamiesonii and novel Chloroflexi Thermoflexus hugenholtzii.</title>
        <authorList>
            <person name="Hedlund B."/>
        </authorList>
    </citation>
    <scope>NUCLEOTIDE SEQUENCE [LARGE SCALE GENOMIC DNA]</scope>
    <source>
        <strain evidence="2 3">G233</strain>
    </source>
</reference>
<keyword evidence="2" id="KW-0808">Transferase</keyword>
<dbReference type="InterPro" id="IPR029063">
    <property type="entry name" value="SAM-dependent_MTases_sf"/>
</dbReference>
<evidence type="ECO:0000259" key="1">
    <source>
        <dbReference type="Pfam" id="PF06634"/>
    </source>
</evidence>
<evidence type="ECO:0000313" key="2">
    <source>
        <dbReference type="EMBL" id="PFG75314.1"/>
    </source>
</evidence>
<dbReference type="RefSeq" id="WP_098504636.1">
    <property type="nucleotide sequence ID" value="NZ_PDJQ01000001.1"/>
</dbReference>
<accession>A0A2A9HH13</accession>
<dbReference type="SUPFAM" id="SSF53335">
    <property type="entry name" value="S-adenosyl-L-methionine-dependent methyltransferases"/>
    <property type="match status" value="2"/>
</dbReference>
<keyword evidence="2" id="KW-0489">Methyltransferase</keyword>
<dbReference type="EMBL" id="PDJQ01000001">
    <property type="protein sequence ID" value="PFG75314.1"/>
    <property type="molecule type" value="Genomic_DNA"/>
</dbReference>
<dbReference type="Proteomes" id="UP000223071">
    <property type="component" value="Unassembled WGS sequence"/>
</dbReference>
<feature type="domain" description="DUF1156" evidence="1">
    <location>
        <begin position="27"/>
        <end position="86"/>
    </location>
</feature>
<dbReference type="AlphaFoldDB" id="A0A2A9HH13"/>
<organism evidence="2 3">
    <name type="scientific">Tepidiforma thermophila (strain KCTC 52669 / CGMCC 1.13589 / G233)</name>
    <dbReference type="NCBI Taxonomy" id="2761530"/>
    <lineage>
        <taxon>Bacteria</taxon>
        <taxon>Bacillati</taxon>
        <taxon>Chloroflexota</taxon>
        <taxon>Tepidiformia</taxon>
        <taxon>Tepidiformales</taxon>
        <taxon>Tepidiformaceae</taxon>
        <taxon>Tepidiforma</taxon>
    </lineage>
</organism>
<sequence>MTTAASPAPPVTPGSLADAPALIERLLPVQKLSAETYKERMAVHGQTLTGLGSYWKGRKPLILNRACVLASLLPATGNPAKDLEIFELLMGMDDASLAARAKQRPKPREILERVTISNIYDYFTVAPPILPKTAPIDLADPQYAIVRVAWRPDLPEADRRWLEARFLEPETRSYRELIRELRRPEEVPDLHDHIWERVNAHLGTSAHSLQELVEQLGIMRFGRRPRVADPFSGSGQIPFEAARVGCDAYGADLNPVAAMLTWGAFHIVGGTPEERERLRAEAKALVETVRSELDRLGVETDGRGWRGKAYLYCLETRCPQTGWMVPMLTTLVVSKGYRVIAELIPDPVNRRYDIAIRSGVSDAELERADRSGTVRSAGRGQDPYLVHTVDGREYRTSIPALRGDFRLPDGTTGNRLRRWERTDIAPRPGDIFQERLYCIQWQREGGRETEFRAVTDEDLDREQRCHDYVAAHLEEWQQNGWIPDMPIEPGQKTDEPIRTRGWTYWHHLFTPRQLLLNGLLNGHSPSAACSLLVAKSLDVNAKLSHWHRSAGGGGSVQKVFYNQALNTLYDWGGRGLVNLAPYGLLNDLPSQPLATERVVACRPAQETDWPADLFITDPPYGDAINYDEILDFFIAWLRKKRHPEWDGWVWDARRPLAIKGEDEDFRQGMIACYRRFTELMPDNGLQVIMFTHQSAKIWADLAGIVWASGLQATAAWYIETETDSALRQGAYVKGTVLLVCRKRRGEERVSRPELELELQDEVKQQVEQLLGLNREARALYGPDHNVFEDADLQMAGYAAALRVLTRYSRIDGRDMTQEARRPRKKGEVTFVEELIAYAVQEANRHLVPAGISDSTWRELNGAERFYLKMVDLESRGQRSLDNFQNFAKAFAVRDFRALMGDQRANHARLKTALELERSEMHDGSEFGGTTTRATLYALMELQKGMPAEEVLTHLEHNLPRFLSDTRVRGRVVEIADYLARRVEVTRPEEARAARVLRDLVRNQGFSG</sequence>